<dbReference type="RefSeq" id="WP_132548099.1">
    <property type="nucleotide sequence ID" value="NZ_SMAA01000004.1"/>
</dbReference>
<dbReference type="InterPro" id="IPR058792">
    <property type="entry name" value="Beta-barrel_RND_2"/>
</dbReference>
<protein>
    <submittedName>
        <fullName evidence="8">RND family efflux transporter MFP subunit</fullName>
    </submittedName>
</protein>
<dbReference type="OrthoDB" id="9813967at2"/>
<dbReference type="InterPro" id="IPR058625">
    <property type="entry name" value="MdtA-like_BSH"/>
</dbReference>
<name>A0A4R3KBY3_9FIRM</name>
<evidence type="ECO:0000256" key="2">
    <source>
        <dbReference type="ARBA" id="ARBA00009477"/>
    </source>
</evidence>
<evidence type="ECO:0000256" key="1">
    <source>
        <dbReference type="ARBA" id="ARBA00004196"/>
    </source>
</evidence>
<dbReference type="InterPro" id="IPR006143">
    <property type="entry name" value="RND_pump_MFP"/>
</dbReference>
<reference evidence="8 9" key="1">
    <citation type="submission" date="2019-03" db="EMBL/GenBank/DDBJ databases">
        <title>Genomic Encyclopedia of Type Strains, Phase IV (KMG-IV): sequencing the most valuable type-strain genomes for metagenomic binning, comparative biology and taxonomic classification.</title>
        <authorList>
            <person name="Goeker M."/>
        </authorList>
    </citation>
    <scope>NUCLEOTIDE SEQUENCE [LARGE SCALE GENOMIC DNA]</scope>
    <source>
        <strain evidence="8 9">DSM 20467</strain>
    </source>
</reference>
<dbReference type="Gene3D" id="1.10.287.470">
    <property type="entry name" value="Helix hairpin bin"/>
    <property type="match status" value="1"/>
</dbReference>
<comment type="caution">
    <text evidence="8">The sequence shown here is derived from an EMBL/GenBank/DDBJ whole genome shotgun (WGS) entry which is preliminary data.</text>
</comment>
<feature type="domain" description="Multidrug resistance protein MdtA-like C-terminal permuted SH3" evidence="7">
    <location>
        <begin position="289"/>
        <end position="346"/>
    </location>
</feature>
<gene>
    <name evidence="8" type="ORF">EDC37_104147</name>
</gene>
<comment type="subcellular location">
    <subcellularLocation>
        <location evidence="1">Cell envelope</location>
    </subcellularLocation>
</comment>
<proteinExistence type="inferred from homology"/>
<keyword evidence="9" id="KW-1185">Reference proteome</keyword>
<evidence type="ECO:0000313" key="9">
    <source>
        <dbReference type="Proteomes" id="UP000295188"/>
    </source>
</evidence>
<evidence type="ECO:0000313" key="8">
    <source>
        <dbReference type="EMBL" id="TCS80545.1"/>
    </source>
</evidence>
<feature type="signal peptide" evidence="4">
    <location>
        <begin position="1"/>
        <end position="20"/>
    </location>
</feature>
<dbReference type="Pfam" id="PF25917">
    <property type="entry name" value="BSH_RND"/>
    <property type="match status" value="1"/>
</dbReference>
<dbReference type="PANTHER" id="PTHR30469:SF15">
    <property type="entry name" value="HLYD FAMILY OF SECRETION PROTEINS"/>
    <property type="match status" value="1"/>
</dbReference>
<sequence length="364" mass="39139">MKSCVIKFLCLGLITVLLIAGCGKKEEPASTAPLVKTQKIAADNDTDSATYAGSVHGRYETNLSFQVGGKILQRAVQAGDFVHAGDVLMTIDSKDIVQQVNQSEAQTEAAYAELQLAKANLTRYQQLYAQDAIPQASLDQYQTAYDSALSAYQQATAHTLQDRNSLSYTNLMANADGVISTINAEAGQVVTAGQTVMTLVQTNELEVEINVPENDIKSLSQGMHVTVSFWALADSTVDGIIREISPMADPTARTYRVRISLPQPPAELKLGMTASVLCSSTSADQNTYLLPLSAIYQTGDTPEVWIVADDNTVALKEVQVSTFDENHVKVSGLDKGDVVVTAGVQKLRDGQKVRLDDSTEGDNS</sequence>
<keyword evidence="4" id="KW-0732">Signal</keyword>
<evidence type="ECO:0000259" key="6">
    <source>
        <dbReference type="Pfam" id="PF25954"/>
    </source>
</evidence>
<dbReference type="PANTHER" id="PTHR30469">
    <property type="entry name" value="MULTIDRUG RESISTANCE PROTEIN MDTA"/>
    <property type="match status" value="1"/>
</dbReference>
<comment type="similarity">
    <text evidence="2">Belongs to the membrane fusion protein (MFP) (TC 8.A.1) family.</text>
</comment>
<dbReference type="Pfam" id="PF25954">
    <property type="entry name" value="Beta-barrel_RND_2"/>
    <property type="match status" value="1"/>
</dbReference>
<dbReference type="GO" id="GO:0015562">
    <property type="term" value="F:efflux transmembrane transporter activity"/>
    <property type="evidence" value="ECO:0007669"/>
    <property type="project" value="TreeGrafter"/>
</dbReference>
<feature type="domain" description="Multidrug resistance protein MdtA-like barrel-sandwich hybrid" evidence="5">
    <location>
        <begin position="65"/>
        <end position="200"/>
    </location>
</feature>
<evidence type="ECO:0000256" key="3">
    <source>
        <dbReference type="ARBA" id="ARBA00022448"/>
    </source>
</evidence>
<dbReference type="NCBIfam" id="TIGR01730">
    <property type="entry name" value="RND_mfp"/>
    <property type="match status" value="1"/>
</dbReference>
<evidence type="ECO:0000259" key="5">
    <source>
        <dbReference type="Pfam" id="PF25917"/>
    </source>
</evidence>
<organism evidence="8 9">
    <name type="scientific">Pectinatus cerevisiiphilus</name>
    <dbReference type="NCBI Taxonomy" id="86956"/>
    <lineage>
        <taxon>Bacteria</taxon>
        <taxon>Bacillati</taxon>
        <taxon>Bacillota</taxon>
        <taxon>Negativicutes</taxon>
        <taxon>Selenomonadales</taxon>
        <taxon>Selenomonadaceae</taxon>
        <taxon>Pectinatus</taxon>
    </lineage>
</organism>
<dbReference type="PROSITE" id="PS51257">
    <property type="entry name" value="PROKAR_LIPOPROTEIN"/>
    <property type="match status" value="1"/>
</dbReference>
<dbReference type="InterPro" id="IPR058627">
    <property type="entry name" value="MdtA-like_C"/>
</dbReference>
<feature type="chain" id="PRO_5038399110" evidence="4">
    <location>
        <begin position="21"/>
        <end position="364"/>
    </location>
</feature>
<dbReference type="Gene3D" id="2.40.420.20">
    <property type="match status" value="1"/>
</dbReference>
<dbReference type="GO" id="GO:1990281">
    <property type="term" value="C:efflux pump complex"/>
    <property type="evidence" value="ECO:0007669"/>
    <property type="project" value="TreeGrafter"/>
</dbReference>
<dbReference type="AlphaFoldDB" id="A0A4R3KBY3"/>
<keyword evidence="3" id="KW-0813">Transport</keyword>
<evidence type="ECO:0000259" key="7">
    <source>
        <dbReference type="Pfam" id="PF25967"/>
    </source>
</evidence>
<dbReference type="SUPFAM" id="SSF111369">
    <property type="entry name" value="HlyD-like secretion proteins"/>
    <property type="match status" value="1"/>
</dbReference>
<dbReference type="Gene3D" id="2.40.30.170">
    <property type="match status" value="1"/>
</dbReference>
<feature type="domain" description="CusB-like beta-barrel" evidence="6">
    <location>
        <begin position="207"/>
        <end position="280"/>
    </location>
</feature>
<dbReference type="Gene3D" id="2.40.50.100">
    <property type="match status" value="1"/>
</dbReference>
<dbReference type="Pfam" id="PF25967">
    <property type="entry name" value="RND-MFP_C"/>
    <property type="match status" value="1"/>
</dbReference>
<dbReference type="EMBL" id="SMAA01000004">
    <property type="protein sequence ID" value="TCS80545.1"/>
    <property type="molecule type" value="Genomic_DNA"/>
</dbReference>
<evidence type="ECO:0000256" key="4">
    <source>
        <dbReference type="SAM" id="SignalP"/>
    </source>
</evidence>
<accession>A0A4R3KBY3</accession>
<dbReference type="Proteomes" id="UP000295188">
    <property type="component" value="Unassembled WGS sequence"/>
</dbReference>